<reference evidence="1" key="1">
    <citation type="submission" date="2020-08" db="EMBL/GenBank/DDBJ databases">
        <title>Genome public.</title>
        <authorList>
            <person name="Liu C."/>
            <person name="Sun Q."/>
        </authorList>
    </citation>
    <scope>NUCLEOTIDE SEQUENCE</scope>
    <source>
        <strain evidence="1">NSJ-54</strain>
    </source>
</reference>
<sequence length="100" mass="11704">MRVSPLIRQVAEEIRSMYKVERMILYNEKHAVTGETTSFKLCLVMDTRDKAEAERRLYLTIDCDVPYDLLIYTPAQWDHLKTCEGTFAWRVDQTGSVVDE</sequence>
<organism evidence="1 2">
    <name type="scientific">Zongyangia hominis</name>
    <dbReference type="NCBI Taxonomy" id="2763677"/>
    <lineage>
        <taxon>Bacteria</taxon>
        <taxon>Bacillati</taxon>
        <taxon>Bacillota</taxon>
        <taxon>Clostridia</taxon>
        <taxon>Eubacteriales</taxon>
        <taxon>Oscillospiraceae</taxon>
        <taxon>Zongyangia</taxon>
    </lineage>
</organism>
<keyword evidence="2" id="KW-1185">Reference proteome</keyword>
<dbReference type="EMBL" id="JACRTC010000004">
    <property type="protein sequence ID" value="MBC8570520.1"/>
    <property type="molecule type" value="Genomic_DNA"/>
</dbReference>
<evidence type="ECO:0000313" key="2">
    <source>
        <dbReference type="Proteomes" id="UP000660861"/>
    </source>
</evidence>
<protein>
    <submittedName>
        <fullName evidence="1">Uncharacterized protein</fullName>
    </submittedName>
</protein>
<comment type="caution">
    <text evidence="1">The sequence shown here is derived from an EMBL/GenBank/DDBJ whole genome shotgun (WGS) entry which is preliminary data.</text>
</comment>
<dbReference type="Proteomes" id="UP000660861">
    <property type="component" value="Unassembled WGS sequence"/>
</dbReference>
<dbReference type="RefSeq" id="WP_262397621.1">
    <property type="nucleotide sequence ID" value="NZ_JACRTC010000004.1"/>
</dbReference>
<proteinExistence type="predicted"/>
<name>A0A926ECF8_9FIRM</name>
<evidence type="ECO:0000313" key="1">
    <source>
        <dbReference type="EMBL" id="MBC8570520.1"/>
    </source>
</evidence>
<gene>
    <name evidence="1" type="ORF">H8709_06705</name>
</gene>
<accession>A0A926ECF8</accession>
<dbReference type="AlphaFoldDB" id="A0A926ECF8"/>